<evidence type="ECO:0000313" key="3">
    <source>
        <dbReference type="Proteomes" id="UP000314294"/>
    </source>
</evidence>
<name>A0A4Z2G812_9TELE</name>
<protein>
    <submittedName>
        <fullName evidence="2">Uncharacterized protein</fullName>
    </submittedName>
</protein>
<feature type="compositionally biased region" description="Basic and acidic residues" evidence="1">
    <location>
        <begin position="80"/>
        <end position="110"/>
    </location>
</feature>
<keyword evidence="3" id="KW-1185">Reference proteome</keyword>
<evidence type="ECO:0000256" key="1">
    <source>
        <dbReference type="SAM" id="MobiDB-lite"/>
    </source>
</evidence>
<reference evidence="2 3" key="1">
    <citation type="submission" date="2019-03" db="EMBL/GenBank/DDBJ databases">
        <title>First draft genome of Liparis tanakae, snailfish: a comprehensive survey of snailfish specific genes.</title>
        <authorList>
            <person name="Kim W."/>
            <person name="Song I."/>
            <person name="Jeong J.-H."/>
            <person name="Kim D."/>
            <person name="Kim S."/>
            <person name="Ryu S."/>
            <person name="Song J.Y."/>
            <person name="Lee S.K."/>
        </authorList>
    </citation>
    <scope>NUCLEOTIDE SEQUENCE [LARGE SCALE GENOMIC DNA]</scope>
    <source>
        <tissue evidence="2">Muscle</tissue>
    </source>
</reference>
<proteinExistence type="predicted"/>
<feature type="region of interest" description="Disordered" evidence="1">
    <location>
        <begin position="27"/>
        <end position="133"/>
    </location>
</feature>
<sequence>MIRPTQLSRYEEWGPVHVVNSVALHAHPVRLGSSDERPDLELRDERKRTDSRRPSVPHGWVEGSRRRDQGCRSSPGGGPQDDHQAEGRALEDGPEDRSGELGDWAQERKSKQYRGLGKGALWDRDQATRHGEL</sequence>
<accession>A0A4Z2G812</accession>
<feature type="compositionally biased region" description="Basic and acidic residues" evidence="1">
    <location>
        <begin position="121"/>
        <end position="133"/>
    </location>
</feature>
<gene>
    <name evidence="2" type="ORF">EYF80_040087</name>
</gene>
<organism evidence="2 3">
    <name type="scientific">Liparis tanakae</name>
    <name type="common">Tanaka's snailfish</name>
    <dbReference type="NCBI Taxonomy" id="230148"/>
    <lineage>
        <taxon>Eukaryota</taxon>
        <taxon>Metazoa</taxon>
        <taxon>Chordata</taxon>
        <taxon>Craniata</taxon>
        <taxon>Vertebrata</taxon>
        <taxon>Euteleostomi</taxon>
        <taxon>Actinopterygii</taxon>
        <taxon>Neopterygii</taxon>
        <taxon>Teleostei</taxon>
        <taxon>Neoteleostei</taxon>
        <taxon>Acanthomorphata</taxon>
        <taxon>Eupercaria</taxon>
        <taxon>Perciformes</taxon>
        <taxon>Cottioidei</taxon>
        <taxon>Cottales</taxon>
        <taxon>Liparidae</taxon>
        <taxon>Liparis</taxon>
    </lineage>
</organism>
<dbReference type="AlphaFoldDB" id="A0A4Z2G812"/>
<feature type="compositionally biased region" description="Basic and acidic residues" evidence="1">
    <location>
        <begin position="33"/>
        <end position="53"/>
    </location>
</feature>
<evidence type="ECO:0000313" key="2">
    <source>
        <dbReference type="EMBL" id="TNN49706.1"/>
    </source>
</evidence>
<dbReference type="Proteomes" id="UP000314294">
    <property type="component" value="Unassembled WGS sequence"/>
</dbReference>
<dbReference type="EMBL" id="SRLO01000644">
    <property type="protein sequence ID" value="TNN49706.1"/>
    <property type="molecule type" value="Genomic_DNA"/>
</dbReference>
<comment type="caution">
    <text evidence="2">The sequence shown here is derived from an EMBL/GenBank/DDBJ whole genome shotgun (WGS) entry which is preliminary data.</text>
</comment>